<keyword evidence="5 6" id="KW-0408">Iron</keyword>
<evidence type="ECO:0000256" key="7">
    <source>
        <dbReference type="SAM" id="SignalP"/>
    </source>
</evidence>
<dbReference type="RefSeq" id="WP_143776033.1">
    <property type="nucleotide sequence ID" value="NZ_VKKU01000001.1"/>
</dbReference>
<dbReference type="GO" id="GO:0020037">
    <property type="term" value="F:heme binding"/>
    <property type="evidence" value="ECO:0007669"/>
    <property type="project" value="InterPro"/>
</dbReference>
<feature type="domain" description="Cytochrome c" evidence="8">
    <location>
        <begin position="45"/>
        <end position="145"/>
    </location>
</feature>
<evidence type="ECO:0000256" key="4">
    <source>
        <dbReference type="ARBA" id="ARBA00022982"/>
    </source>
</evidence>
<dbReference type="InterPro" id="IPR009056">
    <property type="entry name" value="Cyt_c-like_dom"/>
</dbReference>
<evidence type="ECO:0000259" key="8">
    <source>
        <dbReference type="PROSITE" id="PS51007"/>
    </source>
</evidence>
<gene>
    <name evidence="9" type="ORF">FOM92_07015</name>
</gene>
<name>A0A553WK74_9SPHN</name>
<evidence type="ECO:0000313" key="9">
    <source>
        <dbReference type="EMBL" id="TSB05117.1"/>
    </source>
</evidence>
<reference evidence="9 10" key="1">
    <citation type="submission" date="2019-07" db="EMBL/GenBank/DDBJ databases">
        <authorList>
            <person name="Park M."/>
        </authorList>
    </citation>
    <scope>NUCLEOTIDE SEQUENCE [LARGE SCALE GENOMIC DNA]</scope>
    <source>
        <strain evidence="9 10">KCTC32445</strain>
    </source>
</reference>
<dbReference type="OrthoDB" id="9805828at2"/>
<evidence type="ECO:0000256" key="5">
    <source>
        <dbReference type="ARBA" id="ARBA00023004"/>
    </source>
</evidence>
<dbReference type="PANTHER" id="PTHR11961">
    <property type="entry name" value="CYTOCHROME C"/>
    <property type="match status" value="1"/>
</dbReference>
<evidence type="ECO:0000256" key="3">
    <source>
        <dbReference type="ARBA" id="ARBA00022723"/>
    </source>
</evidence>
<feature type="chain" id="PRO_5022192917" evidence="7">
    <location>
        <begin position="28"/>
        <end position="145"/>
    </location>
</feature>
<keyword evidence="10" id="KW-1185">Reference proteome</keyword>
<evidence type="ECO:0000256" key="1">
    <source>
        <dbReference type="ARBA" id="ARBA00022448"/>
    </source>
</evidence>
<sequence length="145" mass="14448">MKTHAFLLTAAFGLLAACGESSQPAPAASESASTEAAPAAAPATAVAKSGADVFKKCAACHSVTPDGRNGIGPGLHGVSGRAVASVQGFTYSNALKGKGGVWDDAALDAFIAAPAKWAPGTKMMFAGISDPADRKALVEYLATLK</sequence>
<keyword evidence="2 6" id="KW-0349">Heme</keyword>
<comment type="caution">
    <text evidence="9">The sequence shown here is derived from an EMBL/GenBank/DDBJ whole genome shotgun (WGS) entry which is preliminary data.</text>
</comment>
<evidence type="ECO:0000313" key="10">
    <source>
        <dbReference type="Proteomes" id="UP000320160"/>
    </source>
</evidence>
<feature type="signal peptide" evidence="7">
    <location>
        <begin position="1"/>
        <end position="27"/>
    </location>
</feature>
<keyword evidence="4" id="KW-0249">Electron transport</keyword>
<dbReference type="Gene3D" id="1.10.760.10">
    <property type="entry name" value="Cytochrome c-like domain"/>
    <property type="match status" value="1"/>
</dbReference>
<dbReference type="Pfam" id="PF00034">
    <property type="entry name" value="Cytochrom_C"/>
    <property type="match status" value="1"/>
</dbReference>
<dbReference type="EMBL" id="VKKU01000001">
    <property type="protein sequence ID" value="TSB05117.1"/>
    <property type="molecule type" value="Genomic_DNA"/>
</dbReference>
<dbReference type="PROSITE" id="PS51257">
    <property type="entry name" value="PROKAR_LIPOPROTEIN"/>
    <property type="match status" value="1"/>
</dbReference>
<evidence type="ECO:0000256" key="6">
    <source>
        <dbReference type="PROSITE-ProRule" id="PRU00433"/>
    </source>
</evidence>
<dbReference type="SUPFAM" id="SSF46626">
    <property type="entry name" value="Cytochrome c"/>
    <property type="match status" value="1"/>
</dbReference>
<dbReference type="PRINTS" id="PR00604">
    <property type="entry name" value="CYTCHRMECIAB"/>
</dbReference>
<dbReference type="GO" id="GO:0046872">
    <property type="term" value="F:metal ion binding"/>
    <property type="evidence" value="ECO:0007669"/>
    <property type="project" value="UniProtKB-KW"/>
</dbReference>
<proteinExistence type="predicted"/>
<dbReference type="AlphaFoldDB" id="A0A553WK74"/>
<dbReference type="Proteomes" id="UP000320160">
    <property type="component" value="Unassembled WGS sequence"/>
</dbReference>
<dbReference type="InterPro" id="IPR036909">
    <property type="entry name" value="Cyt_c-like_dom_sf"/>
</dbReference>
<keyword evidence="7" id="KW-0732">Signal</keyword>
<dbReference type="PROSITE" id="PS51007">
    <property type="entry name" value="CYTC"/>
    <property type="match status" value="1"/>
</dbReference>
<keyword evidence="1" id="KW-0813">Transport</keyword>
<organism evidence="9 10">
    <name type="scientific">Sphingorhabdus contaminans</name>
    <dbReference type="NCBI Taxonomy" id="1343899"/>
    <lineage>
        <taxon>Bacteria</taxon>
        <taxon>Pseudomonadati</taxon>
        <taxon>Pseudomonadota</taxon>
        <taxon>Alphaproteobacteria</taxon>
        <taxon>Sphingomonadales</taxon>
        <taxon>Sphingomonadaceae</taxon>
        <taxon>Sphingorhabdus</taxon>
    </lineage>
</organism>
<evidence type="ECO:0000256" key="2">
    <source>
        <dbReference type="ARBA" id="ARBA00022617"/>
    </source>
</evidence>
<keyword evidence="3 6" id="KW-0479">Metal-binding</keyword>
<dbReference type="InterPro" id="IPR002327">
    <property type="entry name" value="Cyt_c_1A/1B"/>
</dbReference>
<dbReference type="GO" id="GO:0009055">
    <property type="term" value="F:electron transfer activity"/>
    <property type="evidence" value="ECO:0007669"/>
    <property type="project" value="InterPro"/>
</dbReference>
<accession>A0A553WK74</accession>
<protein>
    <submittedName>
        <fullName evidence="9">C-type cytochrome</fullName>
    </submittedName>
</protein>